<proteinExistence type="predicted"/>
<comment type="caution">
    <text evidence="1">The sequence shown here is derived from an EMBL/GenBank/DDBJ whole genome shotgun (WGS) entry which is preliminary data.</text>
</comment>
<sequence length="97" mass="10981">MSMPKRKSSDASMAEGYKRTKIDKMKTFADAAARERFDAIFSKREFSSPRKPETLVGKVLIRGMKMSISPQILAYLLSCPTGGLRKYSTKSEIEHFL</sequence>
<keyword evidence="2" id="KW-1185">Reference proteome</keyword>
<evidence type="ECO:0000313" key="1">
    <source>
        <dbReference type="EMBL" id="KAF7810654.1"/>
    </source>
</evidence>
<evidence type="ECO:0000313" key="2">
    <source>
        <dbReference type="Proteomes" id="UP000634136"/>
    </source>
</evidence>
<dbReference type="AlphaFoldDB" id="A0A834SV93"/>
<dbReference type="Proteomes" id="UP000634136">
    <property type="component" value="Unassembled WGS sequence"/>
</dbReference>
<name>A0A834SV93_9FABA</name>
<organism evidence="1 2">
    <name type="scientific">Senna tora</name>
    <dbReference type="NCBI Taxonomy" id="362788"/>
    <lineage>
        <taxon>Eukaryota</taxon>
        <taxon>Viridiplantae</taxon>
        <taxon>Streptophyta</taxon>
        <taxon>Embryophyta</taxon>
        <taxon>Tracheophyta</taxon>
        <taxon>Spermatophyta</taxon>
        <taxon>Magnoliopsida</taxon>
        <taxon>eudicotyledons</taxon>
        <taxon>Gunneridae</taxon>
        <taxon>Pentapetalae</taxon>
        <taxon>rosids</taxon>
        <taxon>fabids</taxon>
        <taxon>Fabales</taxon>
        <taxon>Fabaceae</taxon>
        <taxon>Caesalpinioideae</taxon>
        <taxon>Cassia clade</taxon>
        <taxon>Senna</taxon>
    </lineage>
</organism>
<dbReference type="EMBL" id="JAAIUW010000011">
    <property type="protein sequence ID" value="KAF7810654.1"/>
    <property type="molecule type" value="Genomic_DNA"/>
</dbReference>
<gene>
    <name evidence="1" type="ORF">G2W53_037397</name>
</gene>
<protein>
    <submittedName>
        <fullName evidence="1">Uncharacterized protein</fullName>
    </submittedName>
</protein>
<accession>A0A834SV93</accession>
<reference evidence="1" key="1">
    <citation type="submission" date="2020-09" db="EMBL/GenBank/DDBJ databases">
        <title>Genome-Enabled Discovery of Anthraquinone Biosynthesis in Senna tora.</title>
        <authorList>
            <person name="Kang S.-H."/>
            <person name="Pandey R.P."/>
            <person name="Lee C.-M."/>
            <person name="Sim J.-S."/>
            <person name="Jeong J.-T."/>
            <person name="Choi B.-S."/>
            <person name="Jung M."/>
            <person name="Ginzburg D."/>
            <person name="Zhao K."/>
            <person name="Won S.Y."/>
            <person name="Oh T.-J."/>
            <person name="Yu Y."/>
            <person name="Kim N.-H."/>
            <person name="Lee O.R."/>
            <person name="Lee T.-H."/>
            <person name="Bashyal P."/>
            <person name="Kim T.-S."/>
            <person name="Lee W.-H."/>
            <person name="Kawkins C."/>
            <person name="Kim C.-K."/>
            <person name="Kim J.S."/>
            <person name="Ahn B.O."/>
            <person name="Rhee S.Y."/>
            <person name="Sohng J.K."/>
        </authorList>
    </citation>
    <scope>NUCLEOTIDE SEQUENCE</scope>
    <source>
        <tissue evidence="1">Leaf</tissue>
    </source>
</reference>